<feature type="region of interest" description="Disordered" evidence="1">
    <location>
        <begin position="1"/>
        <end position="37"/>
    </location>
</feature>
<reference evidence="2 3" key="1">
    <citation type="journal article" date="2016" name="BMC Genomics">
        <title>Comparative genomics reveals Cyclospora cayetanensis possesses coccidia-like metabolism and invasion components but unique surface antigens.</title>
        <authorList>
            <person name="Liu S."/>
            <person name="Wang L."/>
            <person name="Zheng H."/>
            <person name="Xu Z."/>
            <person name="Roellig D.M."/>
            <person name="Li N."/>
            <person name="Frace M.A."/>
            <person name="Tang K."/>
            <person name="Arrowood M.J."/>
            <person name="Moss D.M."/>
            <person name="Zhang L."/>
            <person name="Feng Y."/>
            <person name="Xiao L."/>
        </authorList>
    </citation>
    <scope>NUCLEOTIDE SEQUENCE [LARGE SCALE GENOMIC DNA]</scope>
    <source>
        <strain evidence="2 3">CHN_HEN01</strain>
    </source>
</reference>
<accession>A0A1D3CW63</accession>
<name>A0A1D3CW63_9EIME</name>
<comment type="caution">
    <text evidence="2">The sequence shown here is derived from an EMBL/GenBank/DDBJ whole genome shotgun (WGS) entry which is preliminary data.</text>
</comment>
<dbReference type="InParanoid" id="A0A1D3CW63"/>
<evidence type="ECO:0000256" key="1">
    <source>
        <dbReference type="SAM" id="MobiDB-lite"/>
    </source>
</evidence>
<dbReference type="VEuPathDB" id="ToxoDB:LOC34621143"/>
<proteinExistence type="predicted"/>
<dbReference type="EMBL" id="JROU02001724">
    <property type="protein sequence ID" value="OEH75433.1"/>
    <property type="molecule type" value="Genomic_DNA"/>
</dbReference>
<keyword evidence="3" id="KW-1185">Reference proteome</keyword>
<dbReference type="AlphaFoldDB" id="A0A1D3CW63"/>
<dbReference type="Proteomes" id="UP000095192">
    <property type="component" value="Unassembled WGS sequence"/>
</dbReference>
<evidence type="ECO:0000313" key="3">
    <source>
        <dbReference type="Proteomes" id="UP000095192"/>
    </source>
</evidence>
<evidence type="ECO:0000313" key="2">
    <source>
        <dbReference type="EMBL" id="OEH75433.1"/>
    </source>
</evidence>
<dbReference type="VEuPathDB" id="ToxoDB:cyc_04817"/>
<sequence>MKGDFVDNWGSPVAENDLPEELGGKAGAKPSSIAGGSARQSLGWVAPAVPPKQAAPSAPRASIAQAVGSAGGLTITAASKAPATKKPSLAMAL</sequence>
<gene>
    <name evidence="2" type="ORF">cyc_04817</name>
</gene>
<protein>
    <submittedName>
        <fullName evidence="2">Uncharacterized protein</fullName>
    </submittedName>
</protein>
<organism evidence="2 3">
    <name type="scientific">Cyclospora cayetanensis</name>
    <dbReference type="NCBI Taxonomy" id="88456"/>
    <lineage>
        <taxon>Eukaryota</taxon>
        <taxon>Sar</taxon>
        <taxon>Alveolata</taxon>
        <taxon>Apicomplexa</taxon>
        <taxon>Conoidasida</taxon>
        <taxon>Coccidia</taxon>
        <taxon>Eucoccidiorida</taxon>
        <taxon>Eimeriorina</taxon>
        <taxon>Eimeriidae</taxon>
        <taxon>Cyclospora</taxon>
    </lineage>
</organism>